<protein>
    <recommendedName>
        <fullName evidence="3">UDP-N-acetylglucosamine 2-epimerase (non-hydrolyzing)</fullName>
        <ecNumber evidence="3">5.1.3.14</ecNumber>
    </recommendedName>
</protein>
<comment type="caution">
    <text evidence="6">The sequence shown here is derived from an EMBL/GenBank/DDBJ whole genome shotgun (WGS) entry which is preliminary data.</text>
</comment>
<evidence type="ECO:0000259" key="5">
    <source>
        <dbReference type="Pfam" id="PF02350"/>
    </source>
</evidence>
<evidence type="ECO:0000256" key="2">
    <source>
        <dbReference type="ARBA" id="ARBA00038209"/>
    </source>
</evidence>
<dbReference type="SUPFAM" id="SSF53756">
    <property type="entry name" value="UDP-Glycosyltransferase/glycogen phosphorylase"/>
    <property type="match status" value="1"/>
</dbReference>
<dbReference type="NCBIfam" id="TIGR00236">
    <property type="entry name" value="wecB"/>
    <property type="match status" value="1"/>
</dbReference>
<sequence>MKISFIFGTRPEAIKMAPVIRQFVKNEYFSINICFTGQHQQMVIPIFDFFNIQIDANLYAMSPNQKLSNTVGKMFEKLGDYIEEIKPDLIFVQGDTTTAMVATTVAFYLKIKVAHIEAGLRTFDINSPFPEEFNRVLISRIADIHFAPTVMARQNLLNEGIKNDKIIITGNTSIDALFFTLKKLKQQPINSINLSYNKGKVILITCHRRENFGDRFDSICYAIKELAERYPEITYIFSVHLNPNVQEPVFRLLNDIKNVHLLAPLNYFDFVYLMECSYLILTDSGGIQEEAPSLGKPVLVLRDTTERQEAIENGTALLVGANKNKIIEATIELIENKVLYSKMVKMTNPFGDGTAAKKILHHFMAHQ</sequence>
<dbReference type="Pfam" id="PF02350">
    <property type="entry name" value="Epimerase_2"/>
    <property type="match status" value="1"/>
</dbReference>
<dbReference type="EC" id="5.1.3.14" evidence="3"/>
<dbReference type="Gene3D" id="3.40.50.2000">
    <property type="entry name" value="Glycogen Phosphorylase B"/>
    <property type="match status" value="2"/>
</dbReference>
<comment type="similarity">
    <text evidence="2 4">Belongs to the UDP-N-acetylglucosamine 2-epimerase family.</text>
</comment>
<dbReference type="EMBL" id="JAPWGL010000001">
    <property type="protein sequence ID" value="MCZ4221808.1"/>
    <property type="molecule type" value="Genomic_DNA"/>
</dbReference>
<dbReference type="Proteomes" id="UP001144341">
    <property type="component" value="Unassembled WGS sequence"/>
</dbReference>
<organism evidence="6 7">
    <name type="scientific">Pedobacter rhodius</name>
    <dbReference type="NCBI Taxonomy" id="3004098"/>
    <lineage>
        <taxon>Bacteria</taxon>
        <taxon>Pseudomonadati</taxon>
        <taxon>Bacteroidota</taxon>
        <taxon>Sphingobacteriia</taxon>
        <taxon>Sphingobacteriales</taxon>
        <taxon>Sphingobacteriaceae</taxon>
        <taxon>Pedobacter</taxon>
    </lineage>
</organism>
<evidence type="ECO:0000256" key="1">
    <source>
        <dbReference type="ARBA" id="ARBA00023235"/>
    </source>
</evidence>
<evidence type="ECO:0000256" key="4">
    <source>
        <dbReference type="RuleBase" id="RU003513"/>
    </source>
</evidence>
<dbReference type="InterPro" id="IPR029767">
    <property type="entry name" value="WecB-like"/>
</dbReference>
<gene>
    <name evidence="6" type="primary">wecB</name>
    <name evidence="6" type="ORF">O0931_00705</name>
</gene>
<evidence type="ECO:0000313" key="6">
    <source>
        <dbReference type="EMBL" id="MCZ4221808.1"/>
    </source>
</evidence>
<name>A0ABT4KSA5_9SPHI</name>
<dbReference type="PANTHER" id="PTHR43174:SF2">
    <property type="entry name" value="UDP-N-ACETYLGLUCOSAMINE 2-EPIMERASE"/>
    <property type="match status" value="1"/>
</dbReference>
<keyword evidence="1 4" id="KW-0413">Isomerase</keyword>
<evidence type="ECO:0000313" key="7">
    <source>
        <dbReference type="Proteomes" id="UP001144341"/>
    </source>
</evidence>
<accession>A0ABT4KSA5</accession>
<reference evidence="6" key="1">
    <citation type="submission" date="2022-12" db="EMBL/GenBank/DDBJ databases">
        <title>Genome sequence of SJ11.</title>
        <authorList>
            <person name="Woo H."/>
        </authorList>
    </citation>
    <scope>NUCLEOTIDE SEQUENCE</scope>
    <source>
        <strain evidence="6">SJ11</strain>
    </source>
</reference>
<proteinExistence type="inferred from homology"/>
<dbReference type="CDD" id="cd03786">
    <property type="entry name" value="GTB_UDP-GlcNAc_2-Epimerase"/>
    <property type="match status" value="1"/>
</dbReference>
<evidence type="ECO:0000256" key="3">
    <source>
        <dbReference type="ARBA" id="ARBA00038858"/>
    </source>
</evidence>
<keyword evidence="7" id="KW-1185">Reference proteome</keyword>
<dbReference type="InterPro" id="IPR003331">
    <property type="entry name" value="UDP_GlcNAc_Epimerase_2_dom"/>
</dbReference>
<dbReference type="RefSeq" id="WP_269413644.1">
    <property type="nucleotide sequence ID" value="NZ_JAPWGL010000001.1"/>
</dbReference>
<dbReference type="GO" id="GO:0008761">
    <property type="term" value="F:UDP-N-acetylglucosamine 2-epimerase activity"/>
    <property type="evidence" value="ECO:0007669"/>
    <property type="project" value="UniProtKB-EC"/>
</dbReference>
<dbReference type="PANTHER" id="PTHR43174">
    <property type="entry name" value="UDP-N-ACETYLGLUCOSAMINE 2-EPIMERASE"/>
    <property type="match status" value="1"/>
</dbReference>
<feature type="domain" description="UDP-N-acetylglucosamine 2-epimerase" evidence="5">
    <location>
        <begin position="25"/>
        <end position="361"/>
    </location>
</feature>